<dbReference type="PROSITE" id="PS50878">
    <property type="entry name" value="RT_POL"/>
    <property type="match status" value="1"/>
</dbReference>
<protein>
    <recommendedName>
        <fullName evidence="1">RNA-directed DNA polymerase</fullName>
        <ecNumber evidence="1">2.7.7.49</ecNumber>
    </recommendedName>
</protein>
<evidence type="ECO:0000313" key="3">
    <source>
        <dbReference type="Ensembl" id="ENSSSCP00055024756.1"/>
    </source>
</evidence>
<dbReference type="AlphaFoldDB" id="A0A8D1QP13"/>
<dbReference type="PANTHER" id="PTHR19446">
    <property type="entry name" value="REVERSE TRANSCRIPTASES"/>
    <property type="match status" value="1"/>
</dbReference>
<dbReference type="Pfam" id="PF00078">
    <property type="entry name" value="RVT_1"/>
    <property type="match status" value="1"/>
</dbReference>
<name>A0A8D1QP13_PIG</name>
<sequence>MPALTTVIQHSTGIPSHSNQANKRNKSIQIGREEVKLSLYADDMTLYIESPKESTQKLLELINKFSKVAGYKTNIQKSVAFLEIRETIPFTITSKRIKYLGLNLPKETKDLHSENYKMLMKEIKDHTNTWEDMTCSWTGRINIIKMIILRKAIYSFNAIPIKVPRTFFIELE</sequence>
<dbReference type="GO" id="GO:0003964">
    <property type="term" value="F:RNA-directed DNA polymerase activity"/>
    <property type="evidence" value="ECO:0007669"/>
    <property type="project" value="UniProtKB-EC"/>
</dbReference>
<dbReference type="Ensembl" id="ENSSSCT00055031095.1">
    <property type="protein sequence ID" value="ENSSSCP00055024756.1"/>
    <property type="gene ID" value="ENSSSCG00055015788.1"/>
</dbReference>
<organism evidence="3 4">
    <name type="scientific">Sus scrofa</name>
    <name type="common">Pig</name>
    <dbReference type="NCBI Taxonomy" id="9823"/>
    <lineage>
        <taxon>Eukaryota</taxon>
        <taxon>Metazoa</taxon>
        <taxon>Chordata</taxon>
        <taxon>Craniata</taxon>
        <taxon>Vertebrata</taxon>
        <taxon>Euteleostomi</taxon>
        <taxon>Mammalia</taxon>
        <taxon>Eutheria</taxon>
        <taxon>Laurasiatheria</taxon>
        <taxon>Artiodactyla</taxon>
        <taxon>Suina</taxon>
        <taxon>Suidae</taxon>
        <taxon>Sus</taxon>
    </lineage>
</organism>
<reference evidence="3" key="1">
    <citation type="submission" date="2025-08" db="UniProtKB">
        <authorList>
            <consortium name="Ensembl"/>
        </authorList>
    </citation>
    <scope>IDENTIFICATION</scope>
</reference>
<dbReference type="InterPro" id="IPR043502">
    <property type="entry name" value="DNA/RNA_pol_sf"/>
</dbReference>
<feature type="domain" description="Reverse transcriptase" evidence="2">
    <location>
        <begin position="1"/>
        <end position="104"/>
    </location>
</feature>
<dbReference type="SUPFAM" id="SSF56672">
    <property type="entry name" value="DNA/RNA polymerases"/>
    <property type="match status" value="1"/>
</dbReference>
<accession>A0A8D1QP13</accession>
<dbReference type="EC" id="2.7.7.49" evidence="1"/>
<dbReference type="InterPro" id="IPR000477">
    <property type="entry name" value="RT_dom"/>
</dbReference>
<evidence type="ECO:0000259" key="2">
    <source>
        <dbReference type="PROSITE" id="PS50878"/>
    </source>
</evidence>
<evidence type="ECO:0000313" key="4">
    <source>
        <dbReference type="Proteomes" id="UP000694724"/>
    </source>
</evidence>
<evidence type="ECO:0000256" key="1">
    <source>
        <dbReference type="ARBA" id="ARBA00012493"/>
    </source>
</evidence>
<proteinExistence type="predicted"/>
<dbReference type="Proteomes" id="UP000694724">
    <property type="component" value="Unplaced"/>
</dbReference>